<gene>
    <name evidence="1" type="ORF">PsorP6_013563</name>
</gene>
<accession>A0ACC0VFV5</accession>
<comment type="caution">
    <text evidence="1">The sequence shown here is derived from an EMBL/GenBank/DDBJ whole genome shotgun (WGS) entry which is preliminary data.</text>
</comment>
<dbReference type="EMBL" id="CM047588">
    <property type="protein sequence ID" value="KAI9905350.1"/>
    <property type="molecule type" value="Genomic_DNA"/>
</dbReference>
<name>A0ACC0VFV5_9STRA</name>
<proteinExistence type="predicted"/>
<sequence>MGLTRKNVRAVVHFHLPSSVEACVQQIGRAGRYGSFLVAQLASRVFRPGGIVNGVVRLINAVLPDVRKFSGDTGTCIFCSAPAEVLSDFNITPLSLSCKWRRPSAHRPQMLCLWVRQHAKRR</sequence>
<evidence type="ECO:0000313" key="1">
    <source>
        <dbReference type="EMBL" id="KAI9905350.1"/>
    </source>
</evidence>
<keyword evidence="2" id="KW-1185">Reference proteome</keyword>
<evidence type="ECO:0000313" key="2">
    <source>
        <dbReference type="Proteomes" id="UP001163321"/>
    </source>
</evidence>
<dbReference type="Proteomes" id="UP001163321">
    <property type="component" value="Chromosome 9"/>
</dbReference>
<protein>
    <submittedName>
        <fullName evidence="1">Uncharacterized protein</fullName>
    </submittedName>
</protein>
<reference evidence="1 2" key="1">
    <citation type="journal article" date="2022" name="bioRxiv">
        <title>The genome of the oomycete Peronosclerospora sorghi, a cosmopolitan pathogen of maize and sorghum, is inflated with dispersed pseudogenes.</title>
        <authorList>
            <person name="Fletcher K."/>
            <person name="Martin F."/>
            <person name="Isakeit T."/>
            <person name="Cavanaugh K."/>
            <person name="Magill C."/>
            <person name="Michelmore R."/>
        </authorList>
    </citation>
    <scope>NUCLEOTIDE SEQUENCE [LARGE SCALE GENOMIC DNA]</scope>
    <source>
        <strain evidence="1">P6</strain>
    </source>
</reference>
<organism evidence="1 2">
    <name type="scientific">Peronosclerospora sorghi</name>
    <dbReference type="NCBI Taxonomy" id="230839"/>
    <lineage>
        <taxon>Eukaryota</taxon>
        <taxon>Sar</taxon>
        <taxon>Stramenopiles</taxon>
        <taxon>Oomycota</taxon>
        <taxon>Peronosporomycetes</taxon>
        <taxon>Peronosporales</taxon>
        <taxon>Peronosporaceae</taxon>
        <taxon>Peronosclerospora</taxon>
    </lineage>
</organism>